<dbReference type="InParanoid" id="G2YV23"/>
<dbReference type="GO" id="GO:0004523">
    <property type="term" value="F:RNA-DNA hybrid ribonuclease activity"/>
    <property type="evidence" value="ECO:0007669"/>
    <property type="project" value="InterPro"/>
</dbReference>
<dbReference type="SUPFAM" id="SSF53098">
    <property type="entry name" value="Ribonuclease H-like"/>
    <property type="match status" value="1"/>
</dbReference>
<dbReference type="OrthoDB" id="245563at2759"/>
<evidence type="ECO:0000259" key="1">
    <source>
        <dbReference type="PROSITE" id="PS50879"/>
    </source>
</evidence>
<organism evidence="2 3">
    <name type="scientific">Botryotinia fuckeliana (strain T4)</name>
    <name type="common">Noble rot fungus</name>
    <name type="synonym">Botrytis cinerea</name>
    <dbReference type="NCBI Taxonomy" id="999810"/>
    <lineage>
        <taxon>Eukaryota</taxon>
        <taxon>Fungi</taxon>
        <taxon>Dikarya</taxon>
        <taxon>Ascomycota</taxon>
        <taxon>Pezizomycotina</taxon>
        <taxon>Leotiomycetes</taxon>
        <taxon>Helotiales</taxon>
        <taxon>Sclerotiniaceae</taxon>
        <taxon>Botrytis</taxon>
    </lineage>
</organism>
<sequence length="161" mass="18814">MAMLHALELLKHHSELRQWIFKHPLLIDCTFKIGVIIITDSKFVHDCLILWLPSWLKNGFRTIEGNPVANKDLILRIHHMMELLSGDLDIQIWHVRREHNRDADELAIRALPVNTLEESMIEMWMNLMLKPFVCKLYTSENILPHQAFNISDLGLSTLSLE</sequence>
<evidence type="ECO:0000313" key="3">
    <source>
        <dbReference type="Proteomes" id="UP000008177"/>
    </source>
</evidence>
<protein>
    <recommendedName>
        <fullName evidence="1">RNase H type-1 domain-containing protein</fullName>
    </recommendedName>
</protein>
<feature type="domain" description="RNase H type-1" evidence="1">
    <location>
        <begin position="1"/>
        <end position="112"/>
    </location>
</feature>
<gene>
    <name evidence="2" type="ORF">BofuT4_P158670.1</name>
</gene>
<dbReference type="InterPro" id="IPR002156">
    <property type="entry name" value="RNaseH_domain"/>
</dbReference>
<dbReference type="Pfam" id="PF00075">
    <property type="entry name" value="RNase_H"/>
    <property type="match status" value="1"/>
</dbReference>
<accession>G2YV23</accession>
<dbReference type="EMBL" id="FQ790354">
    <property type="protein sequence ID" value="CCD55471.1"/>
    <property type="molecule type" value="Genomic_DNA"/>
</dbReference>
<dbReference type="PROSITE" id="PS50879">
    <property type="entry name" value="RNASE_H_1"/>
    <property type="match status" value="1"/>
</dbReference>
<dbReference type="InterPro" id="IPR012337">
    <property type="entry name" value="RNaseH-like_sf"/>
</dbReference>
<dbReference type="HOGENOM" id="CLU_1643450_0_0_1"/>
<evidence type="ECO:0000313" key="2">
    <source>
        <dbReference type="EMBL" id="CCD55471.1"/>
    </source>
</evidence>
<dbReference type="Gene3D" id="3.30.420.10">
    <property type="entry name" value="Ribonuclease H-like superfamily/Ribonuclease H"/>
    <property type="match status" value="1"/>
</dbReference>
<dbReference type="STRING" id="999810.G2YV23"/>
<dbReference type="AlphaFoldDB" id="G2YV23"/>
<dbReference type="InterPro" id="IPR036397">
    <property type="entry name" value="RNaseH_sf"/>
</dbReference>
<dbReference type="Proteomes" id="UP000008177">
    <property type="component" value="Unplaced contigs"/>
</dbReference>
<name>G2YV23_BOTF4</name>
<reference evidence="3" key="1">
    <citation type="journal article" date="2011" name="PLoS Genet.">
        <title>Genomic analysis of the necrotrophic fungal pathogens Sclerotinia sclerotiorum and Botrytis cinerea.</title>
        <authorList>
            <person name="Amselem J."/>
            <person name="Cuomo C.A."/>
            <person name="van Kan J.A."/>
            <person name="Viaud M."/>
            <person name="Benito E.P."/>
            <person name="Couloux A."/>
            <person name="Coutinho P.M."/>
            <person name="de Vries R.P."/>
            <person name="Dyer P.S."/>
            <person name="Fillinger S."/>
            <person name="Fournier E."/>
            <person name="Gout L."/>
            <person name="Hahn M."/>
            <person name="Kohn L."/>
            <person name="Lapalu N."/>
            <person name="Plummer K.M."/>
            <person name="Pradier J.M."/>
            <person name="Quevillon E."/>
            <person name="Sharon A."/>
            <person name="Simon A."/>
            <person name="ten Have A."/>
            <person name="Tudzynski B."/>
            <person name="Tudzynski P."/>
            <person name="Wincker P."/>
            <person name="Andrew M."/>
            <person name="Anthouard V."/>
            <person name="Beever R.E."/>
            <person name="Beffa R."/>
            <person name="Benoit I."/>
            <person name="Bouzid O."/>
            <person name="Brault B."/>
            <person name="Chen Z."/>
            <person name="Choquer M."/>
            <person name="Collemare J."/>
            <person name="Cotton P."/>
            <person name="Danchin E.G."/>
            <person name="Da Silva C."/>
            <person name="Gautier A."/>
            <person name="Giraud C."/>
            <person name="Giraud T."/>
            <person name="Gonzalez C."/>
            <person name="Grossetete S."/>
            <person name="Guldener U."/>
            <person name="Henrissat B."/>
            <person name="Howlett B.J."/>
            <person name="Kodira C."/>
            <person name="Kretschmer M."/>
            <person name="Lappartient A."/>
            <person name="Leroch M."/>
            <person name="Levis C."/>
            <person name="Mauceli E."/>
            <person name="Neuveglise C."/>
            <person name="Oeser B."/>
            <person name="Pearson M."/>
            <person name="Poulain J."/>
            <person name="Poussereau N."/>
            <person name="Quesneville H."/>
            <person name="Rascle C."/>
            <person name="Schumacher J."/>
            <person name="Segurens B."/>
            <person name="Sexton A."/>
            <person name="Silva E."/>
            <person name="Sirven C."/>
            <person name="Soanes D.M."/>
            <person name="Talbot N.J."/>
            <person name="Templeton M."/>
            <person name="Yandava C."/>
            <person name="Yarden O."/>
            <person name="Zeng Q."/>
            <person name="Rollins J.A."/>
            <person name="Lebrun M.H."/>
            <person name="Dickman M."/>
        </authorList>
    </citation>
    <scope>NUCLEOTIDE SEQUENCE [LARGE SCALE GENOMIC DNA]</scope>
    <source>
        <strain evidence="3">T4</strain>
    </source>
</reference>
<dbReference type="GO" id="GO:0003676">
    <property type="term" value="F:nucleic acid binding"/>
    <property type="evidence" value="ECO:0007669"/>
    <property type="project" value="InterPro"/>
</dbReference>
<proteinExistence type="predicted"/>